<reference evidence="1" key="1">
    <citation type="journal article" date="2015" name="Nature">
        <title>Complex archaea that bridge the gap between prokaryotes and eukaryotes.</title>
        <authorList>
            <person name="Spang A."/>
            <person name="Saw J.H."/>
            <person name="Jorgensen S.L."/>
            <person name="Zaremba-Niedzwiedzka K."/>
            <person name="Martijn J."/>
            <person name="Lind A.E."/>
            <person name="van Eijk R."/>
            <person name="Schleper C."/>
            <person name="Guy L."/>
            <person name="Ettema T.J."/>
        </authorList>
    </citation>
    <scope>NUCLEOTIDE SEQUENCE</scope>
</reference>
<dbReference type="EMBL" id="LAZR01038731">
    <property type="protein sequence ID" value="KKL18801.1"/>
    <property type="molecule type" value="Genomic_DNA"/>
</dbReference>
<protein>
    <submittedName>
        <fullName evidence="1">Uncharacterized protein</fullName>
    </submittedName>
</protein>
<gene>
    <name evidence="1" type="ORF">LCGC14_2471920</name>
</gene>
<accession>A0A0F9DM83</accession>
<evidence type="ECO:0000313" key="1">
    <source>
        <dbReference type="EMBL" id="KKL18801.1"/>
    </source>
</evidence>
<dbReference type="AlphaFoldDB" id="A0A0F9DM83"/>
<comment type="caution">
    <text evidence="1">The sequence shown here is derived from an EMBL/GenBank/DDBJ whole genome shotgun (WGS) entry which is preliminary data.</text>
</comment>
<name>A0A0F9DM83_9ZZZZ</name>
<feature type="non-terminal residue" evidence="1">
    <location>
        <position position="1"/>
    </location>
</feature>
<proteinExistence type="predicted"/>
<sequence length="133" mass="16490">PRLVELEMRWYQRLWRLVCWVWKFLRLDRVWRWLRLDRVWNWLWRKLRLDRAWAWLRARIIRRVPEETLPYKVDDAVRTTERGIALFEGEPKEGVVTKVTKDRVWVRCPGMTVPQEFSQSVWEVVESKPEEGE</sequence>
<organism evidence="1">
    <name type="scientific">marine sediment metagenome</name>
    <dbReference type="NCBI Taxonomy" id="412755"/>
    <lineage>
        <taxon>unclassified sequences</taxon>
        <taxon>metagenomes</taxon>
        <taxon>ecological metagenomes</taxon>
    </lineage>
</organism>